<dbReference type="InterPro" id="IPR050541">
    <property type="entry name" value="LRR_TM_domain-containing"/>
</dbReference>
<dbReference type="Pfam" id="PF13855">
    <property type="entry name" value="LRR_8"/>
    <property type="match status" value="2"/>
</dbReference>
<evidence type="ECO:0000256" key="1">
    <source>
        <dbReference type="ARBA" id="ARBA00022614"/>
    </source>
</evidence>
<dbReference type="PROSITE" id="PS00022">
    <property type="entry name" value="EGF_1"/>
    <property type="match status" value="5"/>
</dbReference>
<dbReference type="InterPro" id="IPR003591">
    <property type="entry name" value="Leu-rich_rpt_typical-subtyp"/>
</dbReference>
<keyword evidence="4" id="KW-0472">Membrane</keyword>
<feature type="disulfide bond" evidence="3">
    <location>
        <begin position="431"/>
        <end position="440"/>
    </location>
</feature>
<dbReference type="Gene3D" id="2.10.25.10">
    <property type="entry name" value="Laminin"/>
    <property type="match status" value="4"/>
</dbReference>
<dbReference type="InterPro" id="IPR001611">
    <property type="entry name" value="Leu-rich_rpt"/>
</dbReference>
<dbReference type="AlphaFoldDB" id="A0A7M5VC36"/>
<evidence type="ECO:0000256" key="3">
    <source>
        <dbReference type="PROSITE-ProRule" id="PRU00076"/>
    </source>
</evidence>
<keyword evidence="8" id="KW-1185">Reference proteome</keyword>
<comment type="caution">
    <text evidence="3">Lacks conserved residue(s) required for the propagation of feature annotation.</text>
</comment>
<keyword evidence="4" id="KW-1133">Transmembrane helix</keyword>
<evidence type="ECO:0000256" key="5">
    <source>
        <dbReference type="SAM" id="SignalP"/>
    </source>
</evidence>
<feature type="disulfide bond" evidence="3">
    <location>
        <begin position="524"/>
        <end position="533"/>
    </location>
</feature>
<feature type="disulfide bond" evidence="3">
    <location>
        <begin position="393"/>
        <end position="402"/>
    </location>
</feature>
<feature type="domain" description="EGF-like" evidence="6">
    <location>
        <begin position="494"/>
        <end position="534"/>
    </location>
</feature>
<evidence type="ECO:0000256" key="2">
    <source>
        <dbReference type="ARBA" id="ARBA00022737"/>
    </source>
</evidence>
<feature type="domain" description="EGF-like" evidence="6">
    <location>
        <begin position="404"/>
        <end position="441"/>
    </location>
</feature>
<feature type="signal peptide" evidence="5">
    <location>
        <begin position="1"/>
        <end position="18"/>
    </location>
</feature>
<dbReference type="PROSITE" id="PS01186">
    <property type="entry name" value="EGF_2"/>
    <property type="match status" value="2"/>
</dbReference>
<reference evidence="7" key="1">
    <citation type="submission" date="2021-01" db="UniProtKB">
        <authorList>
            <consortium name="EnsemblMetazoa"/>
        </authorList>
    </citation>
    <scope>IDENTIFICATION</scope>
</reference>
<feature type="domain" description="EGF-like" evidence="6">
    <location>
        <begin position="329"/>
        <end position="365"/>
    </location>
</feature>
<name>A0A7M5VC36_9CNID</name>
<dbReference type="OrthoDB" id="5977656at2759"/>
<dbReference type="PROSITE" id="PS50026">
    <property type="entry name" value="EGF_3"/>
    <property type="match status" value="4"/>
</dbReference>
<feature type="domain" description="EGF-like" evidence="6">
    <location>
        <begin position="366"/>
        <end position="403"/>
    </location>
</feature>
<dbReference type="PANTHER" id="PTHR24369:SF214">
    <property type="entry name" value="GLYCOPROTEIN V PLATELET"/>
    <property type="match status" value="1"/>
</dbReference>
<proteinExistence type="predicted"/>
<keyword evidence="2" id="KW-0677">Repeat</keyword>
<evidence type="ECO:0000313" key="7">
    <source>
        <dbReference type="EnsemblMetazoa" id="CLYHEMP008224.1"/>
    </source>
</evidence>
<evidence type="ECO:0000256" key="4">
    <source>
        <dbReference type="SAM" id="Phobius"/>
    </source>
</evidence>
<dbReference type="Gene3D" id="3.80.10.10">
    <property type="entry name" value="Ribonuclease Inhibitor"/>
    <property type="match status" value="3"/>
</dbReference>
<feature type="transmembrane region" description="Helical" evidence="4">
    <location>
        <begin position="555"/>
        <end position="578"/>
    </location>
</feature>
<dbReference type="GO" id="GO:0005886">
    <property type="term" value="C:plasma membrane"/>
    <property type="evidence" value="ECO:0007669"/>
    <property type="project" value="TreeGrafter"/>
</dbReference>
<keyword evidence="3" id="KW-1015">Disulfide bond</keyword>
<keyword evidence="3" id="KW-0245">EGF-like domain</keyword>
<dbReference type="SUPFAM" id="SSF57196">
    <property type="entry name" value="EGF/Laminin"/>
    <property type="match status" value="3"/>
</dbReference>
<keyword evidence="1" id="KW-0433">Leucine-rich repeat</keyword>
<dbReference type="PANTHER" id="PTHR24369">
    <property type="entry name" value="ANTIGEN BSP, PUTATIVE-RELATED"/>
    <property type="match status" value="1"/>
</dbReference>
<feature type="chain" id="PRO_5029824896" description="EGF-like domain-containing protein" evidence="5">
    <location>
        <begin position="19"/>
        <end position="588"/>
    </location>
</feature>
<dbReference type="SUPFAM" id="SSF52058">
    <property type="entry name" value="L domain-like"/>
    <property type="match status" value="1"/>
</dbReference>
<dbReference type="CDD" id="cd00054">
    <property type="entry name" value="EGF_CA"/>
    <property type="match status" value="2"/>
</dbReference>
<accession>A0A7M5VC36</accession>
<sequence length="588" mass="67425">MMKSLIFILSFTVCWTTAITTAKQRCPHQCQCTRSKWTCEKRKIVDNELVEISQNGEPSQVTEILLNNNRITNFPANLFVNFTKLFSIQLRNNELTKLPENITIHIPTLRKLSLGNNRVHVIRREDLIGYQNLTTLDLFGNGITDLEPNLFEYAPNLEELYFESNRIKHLKNGTLNGLRRLQSLSFADNQIKSIEGGVFQECTYIENLFLEVNALESLPKDLLSFATIYSLKLSDNLFTDDSFKEGSFDVAEIYLNDNKLTTIKSEWFIYYEDRILDIIEVWGNPLNCDCQFYHNYRSLEHVSIKGECETPTSLKETETKLFLEKNLLNCTICSLNKCQNNATCQPLWNRYKCVCRDQFYGEFCQFQDQCRGNLCRNNSTCQPNGNETYICLCGDKFFGEFCQFKDQCWGNLCRNNSTCQANGNETYICLCGDKLFGEYCQFEDPCFDQACANNGSCQQIKSNCSEINVLHKECERYSFKCSCSSGFHGEKCEMEKACYFNNPCQNNGTCQPMDETSDKYQCLCVGGYSGQNCEIERGKTSQEGNAPDPVLRKPVLIAVIVTLTLSVLSVAVTVYLCFRRRKRRVGVV</sequence>
<dbReference type="PROSITE" id="PS51450">
    <property type="entry name" value="LRR"/>
    <property type="match status" value="2"/>
</dbReference>
<feature type="disulfide bond" evidence="3">
    <location>
        <begin position="355"/>
        <end position="364"/>
    </location>
</feature>
<dbReference type="InterPro" id="IPR032675">
    <property type="entry name" value="LRR_dom_sf"/>
</dbReference>
<evidence type="ECO:0000259" key="6">
    <source>
        <dbReference type="PROSITE" id="PS50026"/>
    </source>
</evidence>
<dbReference type="InterPro" id="IPR000742">
    <property type="entry name" value="EGF"/>
</dbReference>
<dbReference type="SMART" id="SM00181">
    <property type="entry name" value="EGF"/>
    <property type="match status" value="5"/>
</dbReference>
<dbReference type="Proteomes" id="UP000594262">
    <property type="component" value="Unplaced"/>
</dbReference>
<dbReference type="SMART" id="SM00365">
    <property type="entry name" value="LRR_SD22"/>
    <property type="match status" value="3"/>
</dbReference>
<keyword evidence="4" id="KW-0812">Transmembrane</keyword>
<evidence type="ECO:0000313" key="8">
    <source>
        <dbReference type="Proteomes" id="UP000594262"/>
    </source>
</evidence>
<organism evidence="7 8">
    <name type="scientific">Clytia hemisphaerica</name>
    <dbReference type="NCBI Taxonomy" id="252671"/>
    <lineage>
        <taxon>Eukaryota</taxon>
        <taxon>Metazoa</taxon>
        <taxon>Cnidaria</taxon>
        <taxon>Hydrozoa</taxon>
        <taxon>Hydroidolina</taxon>
        <taxon>Leptothecata</taxon>
        <taxon>Obeliida</taxon>
        <taxon>Clytiidae</taxon>
        <taxon>Clytia</taxon>
    </lineage>
</organism>
<keyword evidence="5" id="KW-0732">Signal</keyword>
<protein>
    <recommendedName>
        <fullName evidence="6">EGF-like domain-containing protein</fullName>
    </recommendedName>
</protein>
<dbReference type="EnsemblMetazoa" id="CLYHEMT008224.1">
    <property type="protein sequence ID" value="CLYHEMP008224.1"/>
    <property type="gene ID" value="CLYHEMG008224"/>
</dbReference>
<dbReference type="SMART" id="SM00369">
    <property type="entry name" value="LRR_TYP"/>
    <property type="match status" value="6"/>
</dbReference>
<dbReference type="Pfam" id="PF00008">
    <property type="entry name" value="EGF"/>
    <property type="match status" value="1"/>
</dbReference>